<gene>
    <name evidence="2" type="ORF">AVDCRST_MAG10-1508</name>
</gene>
<accession>A0A6J4I0Y3</accession>
<sequence length="53" mass="5844">PGRPRDRGRAGLPQPRRIRPTRAPPGRRRRLGDHGERPRSDSAGAGLHRSCAV</sequence>
<feature type="non-terminal residue" evidence="2">
    <location>
        <position position="1"/>
    </location>
</feature>
<dbReference type="GO" id="GO:0016787">
    <property type="term" value="F:hydrolase activity"/>
    <property type="evidence" value="ECO:0007669"/>
    <property type="project" value="UniProtKB-KW"/>
</dbReference>
<proteinExistence type="predicted"/>
<dbReference type="AlphaFoldDB" id="A0A6J4I0Y3"/>
<feature type="non-terminal residue" evidence="2">
    <location>
        <position position="53"/>
    </location>
</feature>
<name>A0A6J4I0Y3_9ACTN</name>
<protein>
    <submittedName>
        <fullName evidence="2">Type II/IV secretion system ATP hydrolase TadA/VirB11/CpaF, TadA subfamily</fullName>
    </submittedName>
</protein>
<dbReference type="EMBL" id="CADCTB010000101">
    <property type="protein sequence ID" value="CAA9239171.1"/>
    <property type="molecule type" value="Genomic_DNA"/>
</dbReference>
<evidence type="ECO:0000256" key="1">
    <source>
        <dbReference type="SAM" id="MobiDB-lite"/>
    </source>
</evidence>
<reference evidence="2" key="1">
    <citation type="submission" date="2020-02" db="EMBL/GenBank/DDBJ databases">
        <authorList>
            <person name="Meier V. D."/>
        </authorList>
    </citation>
    <scope>NUCLEOTIDE SEQUENCE</scope>
    <source>
        <strain evidence="2">AVDCRST_MAG10</strain>
    </source>
</reference>
<organism evidence="2">
    <name type="scientific">uncultured Acidimicrobiales bacterium</name>
    <dbReference type="NCBI Taxonomy" id="310071"/>
    <lineage>
        <taxon>Bacteria</taxon>
        <taxon>Bacillati</taxon>
        <taxon>Actinomycetota</taxon>
        <taxon>Acidimicrobiia</taxon>
        <taxon>Acidimicrobiales</taxon>
        <taxon>environmental samples</taxon>
    </lineage>
</organism>
<feature type="compositionally biased region" description="Basic residues" evidence="1">
    <location>
        <begin position="16"/>
        <end position="31"/>
    </location>
</feature>
<evidence type="ECO:0000313" key="2">
    <source>
        <dbReference type="EMBL" id="CAA9239171.1"/>
    </source>
</evidence>
<feature type="region of interest" description="Disordered" evidence="1">
    <location>
        <begin position="1"/>
        <end position="53"/>
    </location>
</feature>
<keyword evidence="2" id="KW-0378">Hydrolase</keyword>